<proteinExistence type="predicted"/>
<name>A0A0P6Y4K6_9CHLR</name>
<keyword evidence="2" id="KW-1185">Reference proteome</keyword>
<sequence length="182" mass="20693">MDKDTVNILTTAATTIVDRIATLEATIPIQLDARYQRHGRKRTDKVQGNAINRKKAQAELALLALHLATAAIDDSTEIAHLVDQVNQAHRTLATIKQLGLGWLDLRYVKRPRIVLVKDEATGKVETQLEYRSFGPYCYYRWVEGQRQRSLYLGKEGDLKVWRMRLMAIGVDLDQLLPPEPAM</sequence>
<accession>A0A0P6Y4K6</accession>
<dbReference type="OrthoDB" id="5244921at2"/>
<comment type="caution">
    <text evidence="1">The sequence shown here is derived from an EMBL/GenBank/DDBJ whole genome shotgun (WGS) entry which is preliminary data.</text>
</comment>
<dbReference type="EMBL" id="LGKP01000042">
    <property type="protein sequence ID" value="KPL80020.1"/>
    <property type="molecule type" value="Genomic_DNA"/>
</dbReference>
<evidence type="ECO:0000313" key="2">
    <source>
        <dbReference type="Proteomes" id="UP000050277"/>
    </source>
</evidence>
<dbReference type="Proteomes" id="UP000050277">
    <property type="component" value="Unassembled WGS sequence"/>
</dbReference>
<organism evidence="1 2">
    <name type="scientific">Herpetosiphon geysericola</name>
    <dbReference type="NCBI Taxonomy" id="70996"/>
    <lineage>
        <taxon>Bacteria</taxon>
        <taxon>Bacillati</taxon>
        <taxon>Chloroflexota</taxon>
        <taxon>Chloroflexia</taxon>
        <taxon>Herpetosiphonales</taxon>
        <taxon>Herpetosiphonaceae</taxon>
        <taxon>Herpetosiphon</taxon>
    </lineage>
</organism>
<gene>
    <name evidence="1" type="ORF">SE18_25915</name>
</gene>
<dbReference type="STRING" id="70996.SE18_25915"/>
<reference evidence="1 2" key="1">
    <citation type="submission" date="2015-07" db="EMBL/GenBank/DDBJ databases">
        <title>Whole genome sequence of Herpetosiphon geysericola DSM 7119.</title>
        <authorList>
            <person name="Hemp J."/>
            <person name="Ward L.M."/>
            <person name="Pace L.A."/>
            <person name="Fischer W.W."/>
        </authorList>
    </citation>
    <scope>NUCLEOTIDE SEQUENCE [LARGE SCALE GENOMIC DNA]</scope>
    <source>
        <strain evidence="1 2">DSM 7119</strain>
    </source>
</reference>
<evidence type="ECO:0000313" key="1">
    <source>
        <dbReference type="EMBL" id="KPL80020.1"/>
    </source>
</evidence>
<protein>
    <submittedName>
        <fullName evidence="1">Uncharacterized protein</fullName>
    </submittedName>
</protein>
<dbReference type="RefSeq" id="WP_054537376.1">
    <property type="nucleotide sequence ID" value="NZ_LGKP01000042.1"/>
</dbReference>
<dbReference type="AlphaFoldDB" id="A0A0P6Y4K6"/>